<organism evidence="1">
    <name type="scientific">Ceratitis capitata</name>
    <name type="common">Mediterranean fruit fly</name>
    <name type="synonym">Tephritis capitata</name>
    <dbReference type="NCBI Taxonomy" id="7213"/>
    <lineage>
        <taxon>Eukaryota</taxon>
        <taxon>Metazoa</taxon>
        <taxon>Ecdysozoa</taxon>
        <taxon>Arthropoda</taxon>
        <taxon>Hexapoda</taxon>
        <taxon>Insecta</taxon>
        <taxon>Pterygota</taxon>
        <taxon>Neoptera</taxon>
        <taxon>Endopterygota</taxon>
        <taxon>Diptera</taxon>
        <taxon>Brachycera</taxon>
        <taxon>Muscomorpha</taxon>
        <taxon>Tephritoidea</taxon>
        <taxon>Tephritidae</taxon>
        <taxon>Ceratitis</taxon>
        <taxon>Ceratitis</taxon>
    </lineage>
</organism>
<dbReference type="EMBL" id="GAMC01014164">
    <property type="protein sequence ID" value="JAB92391.1"/>
    <property type="molecule type" value="mRNA"/>
</dbReference>
<proteinExistence type="evidence at transcript level"/>
<sequence>MALSLLYETLAPSITSSKARFVLQRPSPIAASALAARINGRGLRFFTRKRNSVLKIRMIEAKCTHTRTPDNRHSLMVNDEKLPYCLLQKLKITLLGMLRHLMIFFGCVWAQLRRAEI</sequence>
<accession>W8BT68</accession>
<name>W8BT68_CERCA</name>
<evidence type="ECO:0000313" key="1">
    <source>
        <dbReference type="EMBL" id="JAB92394.1"/>
    </source>
</evidence>
<reference evidence="1" key="2">
    <citation type="journal article" date="2014" name="BMC Genomics">
        <title>A genomic perspective to assessing quality of mass-reared SIT flies used in Mediterranean fruit fly (Ceratitis capitata) eradication in California.</title>
        <authorList>
            <person name="Calla B."/>
            <person name="Hall B."/>
            <person name="Hou S."/>
            <person name="Geib S.M."/>
        </authorList>
    </citation>
    <scope>NUCLEOTIDE SEQUENCE</scope>
</reference>
<reference evidence="1" key="1">
    <citation type="submission" date="2013-07" db="EMBL/GenBank/DDBJ databases">
        <authorList>
            <person name="Geib S."/>
        </authorList>
    </citation>
    <scope>NUCLEOTIDE SEQUENCE</scope>
</reference>
<dbReference type="EMBL" id="GAMC01014161">
    <property type="protein sequence ID" value="JAB92394.1"/>
    <property type="molecule type" value="mRNA"/>
</dbReference>
<protein>
    <submittedName>
        <fullName evidence="1">Uncharacterized protein</fullName>
    </submittedName>
</protein>
<dbReference type="AlphaFoldDB" id="W8BT68"/>